<reference evidence="2" key="1">
    <citation type="journal article" date="2013" name="Nature">
        <title>Draft genome of the wheat A-genome progenitor Triticum urartu.</title>
        <authorList>
            <person name="Ling H.Q."/>
            <person name="Zhao S."/>
            <person name="Liu D."/>
            <person name="Wang J."/>
            <person name="Sun H."/>
            <person name="Zhang C."/>
            <person name="Fan H."/>
            <person name="Li D."/>
            <person name="Dong L."/>
            <person name="Tao Y."/>
            <person name="Gao C."/>
            <person name="Wu H."/>
            <person name="Li Y."/>
            <person name="Cui Y."/>
            <person name="Guo X."/>
            <person name="Zheng S."/>
            <person name="Wang B."/>
            <person name="Yu K."/>
            <person name="Liang Q."/>
            <person name="Yang W."/>
            <person name="Lou X."/>
            <person name="Chen J."/>
            <person name="Feng M."/>
            <person name="Jian J."/>
            <person name="Zhang X."/>
            <person name="Luo G."/>
            <person name="Jiang Y."/>
            <person name="Liu J."/>
            <person name="Wang Z."/>
            <person name="Sha Y."/>
            <person name="Zhang B."/>
            <person name="Wu H."/>
            <person name="Tang D."/>
            <person name="Shen Q."/>
            <person name="Xue P."/>
            <person name="Zou S."/>
            <person name="Wang X."/>
            <person name="Liu X."/>
            <person name="Wang F."/>
            <person name="Yang Y."/>
            <person name="An X."/>
            <person name="Dong Z."/>
            <person name="Zhang K."/>
            <person name="Zhang X."/>
            <person name="Luo M.C."/>
            <person name="Dvorak J."/>
            <person name="Tong Y."/>
            <person name="Wang J."/>
            <person name="Yang H."/>
            <person name="Li Z."/>
            <person name="Wang D."/>
            <person name="Zhang A."/>
            <person name="Wang J."/>
        </authorList>
    </citation>
    <scope>NUCLEOTIDE SEQUENCE</scope>
</reference>
<proteinExistence type="predicted"/>
<feature type="compositionally biased region" description="Basic residues" evidence="1">
    <location>
        <begin position="54"/>
        <end position="63"/>
    </location>
</feature>
<dbReference type="OMA" id="KNGRCDR"/>
<evidence type="ECO:0008006" key="3">
    <source>
        <dbReference type="Google" id="ProtNLM"/>
    </source>
</evidence>
<name>M7ZN31_TRIUA</name>
<feature type="compositionally biased region" description="Basic and acidic residues" evidence="1">
    <location>
        <begin position="131"/>
        <end position="146"/>
    </location>
</feature>
<dbReference type="AlphaFoldDB" id="M7ZN31"/>
<feature type="compositionally biased region" description="Polar residues" evidence="1">
    <location>
        <begin position="78"/>
        <end position="89"/>
    </location>
</feature>
<accession>M7ZN31</accession>
<feature type="compositionally biased region" description="Basic and acidic residues" evidence="1">
    <location>
        <begin position="114"/>
        <end position="123"/>
    </location>
</feature>
<dbReference type="PANTHER" id="PTHR35491">
    <property type="entry name" value="OS12G0638500-LIKE PROTEIN"/>
    <property type="match status" value="1"/>
</dbReference>
<feature type="region of interest" description="Disordered" evidence="1">
    <location>
        <begin position="1"/>
        <end position="158"/>
    </location>
</feature>
<protein>
    <recommendedName>
        <fullName evidence="3">RRM domain-containing protein</fullName>
    </recommendedName>
</protein>
<sequence length="970" mass="104152">MLADDGAASEEDEEEKKKAVVQHKTPKQRKKRTKAPTPKDKEEEEEDKAEMAHKTPKQTRRPAKASLMDSEEEEEQKLSSQNKAESGTALSGRRERKKSKYLSPPYTNIGVFALEDKSDDSPKKSPPARAANKDESKYNKGSPDEKHKKKSKVVVPPPLPLPLDNVAAQEVLLLLRCFGEDVSHKRHFPKAAEDFLGLLRSSVFAEGAHHDSYKDHECSHIPKNAAVEKAAAAADVLRHFPKAAEDFLGLLRSSVFAEGAHHDSYKDHECSHIPKNAAVEKAAAAADVLVSDSAATPKQGKGKRGRKKKDQDGSADSSSINNNNKKKKKKKTAALDCAAEDASEENKKEENVSDKKKRGRKKKEQEQDGTSPKGSVINKRKKIDKTSPKATLGPASASASGSGSGLVITPAIPIRQVSAEDIMSQVKPGMGAGVPDPKMKNSLLVSKSPISATMSGGVKSGEEQEQGDGGSVVNASSDQSAKKNEEEATKPATDMNVDGDVPQTQVTMPVNVDMNVDTTLSQDVAAKHQADVKMPEAAGMNVDILNADVAAASAQAQVMTLPETGGIQLLDMNVESVVDVPVVTSVEMEAMELEASIPVLDINEQVAAVEDVPATSGLLPPIIHGDIISQPADENKDKNASVQVRAVQESYTSLIQAMLPETYKKVEEVAAGAPQGDETQKVEETSQNKAVAAKGSGGATNGSPCPPDAPNSAHKRRNKKPAAAAYFANPAEIRVKFLDGTMVPTKEELLSEFRRFGVLVESECDISEERRDARVVFGKSTEAEAAYTKAEIPGIFGQFGPPWATLGLNYLEAITLAPARPAKPPLARADMRKNVENMISSLKNGRCDRVCSMAAWRLGESLGADADCGLHIGGIWKMVHRVLGSWFVDGRCGFLPRRLSRVGLPDLKFDGMSGVLPRSDSFNDNGFAFGEPTWRSAKLHIGDGAASSSGVKVICHFFCFGGCYRGPKGM</sequence>
<feature type="compositionally biased region" description="Basic and acidic residues" evidence="1">
    <location>
        <begin position="344"/>
        <end position="354"/>
    </location>
</feature>
<dbReference type="eggNOG" id="ENOG502QQX0">
    <property type="taxonomic scope" value="Eukaryota"/>
</dbReference>
<dbReference type="EMBL" id="KD054069">
    <property type="protein sequence ID" value="EMS64638.1"/>
    <property type="molecule type" value="Genomic_DNA"/>
</dbReference>
<feature type="compositionally biased region" description="Low complexity" evidence="1">
    <location>
        <begin position="290"/>
        <end position="299"/>
    </location>
</feature>
<organism evidence="2">
    <name type="scientific">Triticum urartu</name>
    <name type="common">Red wild einkorn</name>
    <name type="synonym">Crithodium urartu</name>
    <dbReference type="NCBI Taxonomy" id="4572"/>
    <lineage>
        <taxon>Eukaryota</taxon>
        <taxon>Viridiplantae</taxon>
        <taxon>Streptophyta</taxon>
        <taxon>Embryophyta</taxon>
        <taxon>Tracheophyta</taxon>
        <taxon>Spermatophyta</taxon>
        <taxon>Magnoliopsida</taxon>
        <taxon>Liliopsida</taxon>
        <taxon>Poales</taxon>
        <taxon>Poaceae</taxon>
        <taxon>BOP clade</taxon>
        <taxon>Pooideae</taxon>
        <taxon>Triticodae</taxon>
        <taxon>Triticeae</taxon>
        <taxon>Triticinae</taxon>
        <taxon>Triticum</taxon>
    </lineage>
</organism>
<feature type="region of interest" description="Disordered" evidence="1">
    <location>
        <begin position="671"/>
        <end position="721"/>
    </location>
</feature>
<feature type="region of interest" description="Disordered" evidence="1">
    <location>
        <begin position="290"/>
        <end position="407"/>
    </location>
</feature>
<gene>
    <name evidence="2" type="ORF">TRIUR3_02086</name>
</gene>
<evidence type="ECO:0000313" key="2">
    <source>
        <dbReference type="EMBL" id="EMS64638.1"/>
    </source>
</evidence>
<feature type="compositionally biased region" description="Basic residues" evidence="1">
    <location>
        <begin position="19"/>
        <end position="34"/>
    </location>
</feature>
<feature type="region of interest" description="Disordered" evidence="1">
    <location>
        <begin position="451"/>
        <end position="502"/>
    </location>
</feature>
<evidence type="ECO:0000256" key="1">
    <source>
        <dbReference type="SAM" id="MobiDB-lite"/>
    </source>
</evidence>
<dbReference type="PANTHER" id="PTHR35491:SF12">
    <property type="entry name" value="RRM DOMAIN-CONTAINING PROTEIN"/>
    <property type="match status" value="1"/>
</dbReference>
<dbReference type="STRING" id="4572.M7ZN31"/>
<feature type="compositionally biased region" description="Basic and acidic residues" evidence="1">
    <location>
        <begin position="480"/>
        <end position="489"/>
    </location>
</feature>